<gene>
    <name evidence="1" type="ORF">SAMN02982996_01319</name>
</gene>
<dbReference type="RefSeq" id="WP_036153326.1">
    <property type="nucleotide sequence ID" value="NZ_FNQS01000003.1"/>
</dbReference>
<dbReference type="PROSITE" id="PS51257">
    <property type="entry name" value="PROKAR_LIPOPROTEIN"/>
    <property type="match status" value="1"/>
</dbReference>
<dbReference type="GeneID" id="97764218"/>
<sequence length="127" mass="13819">MRFSSLHLIGFTFCCLIIAGCQSSSPSRSGNARATQDEQINQLASLVAAGKYLRTQCNRSDLPDDNTLMRGALRQGEKKGWDVSGFQMLPPLSDTLYEGLLKDGTPKDQQCSAFNLSVSPFLSAIRG</sequence>
<protein>
    <submittedName>
        <fullName evidence="1">General secretion pathway protein S</fullName>
    </submittedName>
</protein>
<dbReference type="AlphaFoldDB" id="A0A1H3ZUB3"/>
<dbReference type="InterPro" id="IPR005699">
    <property type="entry name" value="Chap_lipoprot_PulS/OutS"/>
</dbReference>
<dbReference type="NCBIfam" id="TIGR01004">
    <property type="entry name" value="PulS_OutS"/>
    <property type="match status" value="1"/>
</dbReference>
<evidence type="ECO:0000313" key="2">
    <source>
        <dbReference type="Proteomes" id="UP000187280"/>
    </source>
</evidence>
<dbReference type="Gene3D" id="1.20.58.1630">
    <property type="entry name" value="Chaperone lipoprotein PulS/OutS"/>
    <property type="match status" value="1"/>
</dbReference>
<keyword evidence="2" id="KW-1185">Reference proteome</keyword>
<accession>A0A1H3ZUB3</accession>
<dbReference type="eggNOG" id="ENOG5032UQ7">
    <property type="taxonomic scope" value="Bacteria"/>
</dbReference>
<dbReference type="InterPro" id="IPR038432">
    <property type="entry name" value="PulS/OutS-like_sf"/>
</dbReference>
<reference evidence="1 2" key="1">
    <citation type="submission" date="2016-10" db="EMBL/GenBank/DDBJ databases">
        <authorList>
            <person name="de Groot N.N."/>
        </authorList>
    </citation>
    <scope>NUCLEOTIDE SEQUENCE [LARGE SCALE GENOMIC DNA]</scope>
    <source>
        <strain evidence="1 2">ATCC 29281</strain>
    </source>
</reference>
<dbReference type="GO" id="GO:0006886">
    <property type="term" value="P:intracellular protein transport"/>
    <property type="evidence" value="ECO:0007669"/>
    <property type="project" value="InterPro"/>
</dbReference>
<dbReference type="Pfam" id="PF09691">
    <property type="entry name" value="T2SS_PulS_OutS"/>
    <property type="match status" value="1"/>
</dbReference>
<dbReference type="InterPro" id="IPR019114">
    <property type="entry name" value="Chap_lipoprot_PulS/OutS-like"/>
</dbReference>
<dbReference type="Proteomes" id="UP000187280">
    <property type="component" value="Unassembled WGS sequence"/>
</dbReference>
<dbReference type="STRING" id="71657.SAMN02982996_01319"/>
<evidence type="ECO:0000313" key="1">
    <source>
        <dbReference type="EMBL" id="SEA27313.1"/>
    </source>
</evidence>
<organism evidence="1 2">
    <name type="scientific">Lonsdalea quercina</name>
    <dbReference type="NCBI Taxonomy" id="71657"/>
    <lineage>
        <taxon>Bacteria</taxon>
        <taxon>Pseudomonadati</taxon>
        <taxon>Pseudomonadota</taxon>
        <taxon>Gammaproteobacteria</taxon>
        <taxon>Enterobacterales</taxon>
        <taxon>Pectobacteriaceae</taxon>
        <taxon>Lonsdalea</taxon>
    </lineage>
</organism>
<name>A0A1H3ZUB3_9GAMM</name>
<dbReference type="EMBL" id="FNQS01000003">
    <property type="protein sequence ID" value="SEA27313.1"/>
    <property type="molecule type" value="Genomic_DNA"/>
</dbReference>
<proteinExistence type="predicted"/>